<sequence length="794" mass="91319">MVPLSLDKLKISNGDSIDYREDDELIDITDDIFKSLSKITDNRVVKAAPFELLEGTRALEVLNPKLDTGLIELTEDELLFDCTKPQSIDVIINIQTKLLSNLVNWLESDSLPVTVLSCRYVQTLLVNYLKHNMSSKTGQVSFVDPRLPKVEYDTGKLDYLLVHKVLKTFIMGLCKFIGFTINLSRIVLYEEEDLTTKSMNLNFFNDFSSQFFIDEINDCIEWILSHDEITDADILITQLKVVSNLVNMEMSLIEKINFMEGDDNNNKPCFEFCVDAIEQVHKLEKYTYDESLIPFGAFSKFVQVDLENRNIPAELGHIDLETTWKHLSGIFSTIHKFANQASSIKTMNQLNDYLQYNIKYPIDKFSVFSRGAFQLFFIRDNKSIFGSTEVTLPTLMVDLIENVVGKNTIVLGNFENNLSQFKDNIKNEILTHYNTLLQDLESGVYHILTSYAANPCRSQQLLSKGLILWDTLQVSWESFEYEMHKNFNIGDEFASGDLSITVTSYIYYSKMQYMVDLLLNGVSLDIYKPFEMYLIYWYAEFLIVNVIEHLENRVTQIILGKINYLETSIPKKIKKLKAGAKKDQLKEVNRINQEVVIPQLTATLNFNQDYLIKSLQSLQTLIRCHANYLSVLSKLQIVDFTKGPANNLTSMENLYYLRMKPWSSIGIPTFPTFEQYESVLKSSTLPGQNNKLTLMKCLELLAKIKGELSGVETDYIKLVEYIKRDTRNNFLKDSLITQWYDELISTVGTLNENIANISKIISSNKDDLNLKDKYKLSIATSHHMYFPNISIVPK</sequence>
<dbReference type="InterPro" id="IPR057982">
    <property type="entry name" value="TPR_NAA35"/>
</dbReference>
<name>M3IUW8_CANMX</name>
<proteinExistence type="inferred from homology"/>
<comment type="subcellular location">
    <subcellularLocation>
        <location evidence="1">Cytoplasm</location>
    </subcellularLocation>
</comment>
<dbReference type="Pfam" id="PF04112">
    <property type="entry name" value="Mak10"/>
    <property type="match status" value="1"/>
</dbReference>
<dbReference type="PANTHER" id="PTHR21373:SF0">
    <property type="entry name" value="N-ALPHA-ACETYLTRANSFERASE 35, NATC AUXILIARY SUBUNIT"/>
    <property type="match status" value="1"/>
</dbReference>
<dbReference type="OrthoDB" id="269405at2759"/>
<organism evidence="6 7">
    <name type="scientific">Candida maltosa (strain Xu316)</name>
    <name type="common">Yeast</name>
    <dbReference type="NCBI Taxonomy" id="1245528"/>
    <lineage>
        <taxon>Eukaryota</taxon>
        <taxon>Fungi</taxon>
        <taxon>Dikarya</taxon>
        <taxon>Ascomycota</taxon>
        <taxon>Saccharomycotina</taxon>
        <taxon>Pichiomycetes</taxon>
        <taxon>Debaryomycetaceae</taxon>
        <taxon>Candida/Lodderomyces clade</taxon>
        <taxon>Candida</taxon>
    </lineage>
</organism>
<keyword evidence="7" id="KW-1185">Reference proteome</keyword>
<evidence type="ECO:0000256" key="3">
    <source>
        <dbReference type="ARBA" id="ARBA00022490"/>
    </source>
</evidence>
<dbReference type="EMBL" id="AOGT01000279">
    <property type="protein sequence ID" value="EMG50411.1"/>
    <property type="molecule type" value="Genomic_DNA"/>
</dbReference>
<keyword evidence="3" id="KW-0963">Cytoplasm</keyword>
<reference evidence="6 7" key="1">
    <citation type="submission" date="2013-02" db="EMBL/GenBank/DDBJ databases">
        <title>Genome sequence of Candida maltosa Xu316, a potential industrial strain for xylitol and ethanol production.</title>
        <authorList>
            <person name="Yu J."/>
            <person name="Wang Q."/>
            <person name="Geng X."/>
            <person name="Bao W."/>
            <person name="He P."/>
            <person name="Cai J."/>
        </authorList>
    </citation>
    <scope>NUCLEOTIDE SEQUENCE [LARGE SCALE GENOMIC DNA]</scope>
    <source>
        <strain evidence="7">Xu316</strain>
    </source>
</reference>
<dbReference type="AlphaFoldDB" id="M3IUW8"/>
<dbReference type="InterPro" id="IPR007244">
    <property type="entry name" value="Naa35_N"/>
</dbReference>
<evidence type="ECO:0000259" key="5">
    <source>
        <dbReference type="Pfam" id="PF25789"/>
    </source>
</evidence>
<comment type="caution">
    <text evidence="6">The sequence shown here is derived from an EMBL/GenBank/DDBJ whole genome shotgun (WGS) entry which is preliminary data.</text>
</comment>
<dbReference type="HOGENOM" id="CLU_022669_0_0_1"/>
<evidence type="ECO:0000259" key="4">
    <source>
        <dbReference type="Pfam" id="PF04112"/>
    </source>
</evidence>
<protein>
    <submittedName>
        <fullName evidence="6">Uncharacterized protein</fullName>
    </submittedName>
</protein>
<dbReference type="Proteomes" id="UP000011777">
    <property type="component" value="Unassembled WGS sequence"/>
</dbReference>
<dbReference type="GO" id="GO:0031417">
    <property type="term" value="C:NatC complex"/>
    <property type="evidence" value="ECO:0007669"/>
    <property type="project" value="InterPro"/>
</dbReference>
<evidence type="ECO:0000256" key="1">
    <source>
        <dbReference type="ARBA" id="ARBA00004496"/>
    </source>
</evidence>
<feature type="domain" description="NAA35-like N-terminal" evidence="4">
    <location>
        <begin position="42"/>
        <end position="213"/>
    </location>
</feature>
<dbReference type="eggNOG" id="KOG2343">
    <property type="taxonomic scope" value="Eukaryota"/>
</dbReference>
<dbReference type="InterPro" id="IPR057983">
    <property type="entry name" value="NAA35-like_N"/>
</dbReference>
<evidence type="ECO:0000313" key="7">
    <source>
        <dbReference type="Proteomes" id="UP000011777"/>
    </source>
</evidence>
<gene>
    <name evidence="6" type="ORF">G210_4548</name>
</gene>
<dbReference type="STRING" id="1245528.M3IUW8"/>
<dbReference type="Pfam" id="PF25789">
    <property type="entry name" value="TPR_NAA35"/>
    <property type="match status" value="1"/>
</dbReference>
<feature type="domain" description="NAA35-like TPR repeats" evidence="5">
    <location>
        <begin position="342"/>
        <end position="787"/>
    </location>
</feature>
<evidence type="ECO:0000313" key="6">
    <source>
        <dbReference type="EMBL" id="EMG50411.1"/>
    </source>
</evidence>
<dbReference type="OMA" id="QMEWIVQ"/>
<dbReference type="PANTHER" id="PTHR21373">
    <property type="entry name" value="GLUCOSE REPRESSIBLE PROTEIN MAK10"/>
    <property type="match status" value="1"/>
</dbReference>
<evidence type="ECO:0000256" key="2">
    <source>
        <dbReference type="ARBA" id="ARBA00006289"/>
    </source>
</evidence>
<accession>M3IUW8</accession>
<comment type="similarity">
    <text evidence="2">Belongs to the MAK10 family.</text>
</comment>